<evidence type="ECO:0000256" key="1">
    <source>
        <dbReference type="ARBA" id="ARBA00004370"/>
    </source>
</evidence>
<evidence type="ECO:0000313" key="4">
    <source>
        <dbReference type="EMBL" id="QFG74897.1"/>
    </source>
</evidence>
<reference evidence="4" key="1">
    <citation type="journal article" date="2019" name="Philos. Trans. R. Soc. Lond., B, Biol. Sci.">
        <title>Targeted metagenomic recovery of four divergent viruses reveals shared and distinctive characteristics of giant viruses of marine eukaryotes.</title>
        <authorList>
            <person name="Needham D.M."/>
            <person name="Poirier C."/>
            <person name="Hehenberger E."/>
            <person name="Jimenez V."/>
            <person name="Swalwell J.E."/>
            <person name="Santoro A.E."/>
            <person name="Worden A.Z."/>
        </authorList>
    </citation>
    <scope>NUCLEOTIDE SEQUENCE</scope>
    <source>
        <strain evidence="4">OPacV-421</strain>
    </source>
</reference>
<name>A0A5J6VMR0_9VIRU</name>
<accession>A0A5J6VMR0</accession>
<organism evidence="4">
    <name type="scientific">Megaviridae environmental sample</name>
    <dbReference type="NCBI Taxonomy" id="1737588"/>
    <lineage>
        <taxon>Viruses</taxon>
        <taxon>Varidnaviria</taxon>
        <taxon>Bamfordvirae</taxon>
        <taxon>Nucleocytoviricota</taxon>
        <taxon>Megaviricetes</taxon>
        <taxon>Imitervirales</taxon>
        <taxon>Mimiviridae</taxon>
        <taxon>environmental samples</taxon>
    </lineage>
</organism>
<keyword evidence="3" id="KW-0449">Lipoprotein</keyword>
<keyword evidence="2" id="KW-0472">Membrane</keyword>
<dbReference type="SUPFAM" id="SSF54236">
    <property type="entry name" value="Ubiquitin-like"/>
    <property type="match status" value="1"/>
</dbReference>
<dbReference type="EMBL" id="MN448295">
    <property type="protein sequence ID" value="QFG74897.1"/>
    <property type="molecule type" value="Genomic_DNA"/>
</dbReference>
<comment type="subcellular location">
    <subcellularLocation>
        <location evidence="1">Membrane</location>
    </subcellularLocation>
</comment>
<dbReference type="GO" id="GO:0016020">
    <property type="term" value="C:membrane"/>
    <property type="evidence" value="ECO:0007669"/>
    <property type="project" value="UniProtKB-SubCell"/>
</dbReference>
<protein>
    <submittedName>
        <fullName evidence="4">Autophagy protein Atg8 ubiquitin-like protein</fullName>
    </submittedName>
</protein>
<sequence length="135" mass="15733">MSLDSVIGTAKNYCNAISKTNDFQSLPFDKRKKESTHILTKYPDKVGIIVQKSTRCYEDIELDKQKFLVPRNITMGQFLFIIRKRLKLRAEKAIYMFTENTTIPPTSFLISNIYNQNVNQDGFLYMYYTSESTFG</sequence>
<dbReference type="Pfam" id="PF02991">
    <property type="entry name" value="ATG8"/>
    <property type="match status" value="1"/>
</dbReference>
<evidence type="ECO:0000256" key="3">
    <source>
        <dbReference type="ARBA" id="ARBA00023288"/>
    </source>
</evidence>
<evidence type="ECO:0000256" key="2">
    <source>
        <dbReference type="ARBA" id="ARBA00023136"/>
    </source>
</evidence>
<dbReference type="InterPro" id="IPR029071">
    <property type="entry name" value="Ubiquitin-like_domsf"/>
</dbReference>
<dbReference type="Gene3D" id="3.10.20.90">
    <property type="entry name" value="Phosphatidylinositol 3-kinase Catalytic Subunit, Chain A, domain 1"/>
    <property type="match status" value="1"/>
</dbReference>
<dbReference type="InterPro" id="IPR004241">
    <property type="entry name" value="Atg8-like"/>
</dbReference>
<proteinExistence type="predicted"/>
<dbReference type="PANTHER" id="PTHR10969">
    <property type="entry name" value="MICROTUBULE-ASSOCIATED PROTEINS 1A/1B LIGHT CHAIN 3-RELATED"/>
    <property type="match status" value="1"/>
</dbReference>